<feature type="transmembrane region" description="Helical" evidence="14">
    <location>
        <begin position="87"/>
        <end position="106"/>
    </location>
</feature>
<evidence type="ECO:0000256" key="4">
    <source>
        <dbReference type="ARBA" id="ARBA00021581"/>
    </source>
</evidence>
<organism evidence="15 16">
    <name type="scientific">Taurinivorans muris</name>
    <dbReference type="NCBI Taxonomy" id="2787751"/>
    <lineage>
        <taxon>Bacteria</taxon>
        <taxon>Pseudomonadati</taxon>
        <taxon>Thermodesulfobacteriota</taxon>
        <taxon>Desulfovibrionia</taxon>
        <taxon>Desulfovibrionales</taxon>
        <taxon>Desulfovibrionaceae</taxon>
        <taxon>Taurinivorans</taxon>
    </lineage>
</organism>
<dbReference type="NCBIfam" id="NF001390">
    <property type="entry name" value="PRK00281.1-4"/>
    <property type="match status" value="1"/>
</dbReference>
<dbReference type="PANTHER" id="PTHR30622:SF3">
    <property type="entry name" value="UNDECAPRENYL-DIPHOSPHATASE"/>
    <property type="match status" value="1"/>
</dbReference>
<comment type="subcellular location">
    <subcellularLocation>
        <location evidence="1 14">Cell membrane</location>
        <topology evidence="1 14">Multi-pass membrane protein</topology>
    </subcellularLocation>
</comment>
<comment type="similarity">
    <text evidence="2 14">Belongs to the UppP family.</text>
</comment>
<proteinExistence type="inferred from homology"/>
<evidence type="ECO:0000256" key="3">
    <source>
        <dbReference type="ARBA" id="ARBA00012374"/>
    </source>
</evidence>
<feature type="transmembrane region" description="Helical" evidence="14">
    <location>
        <begin position="112"/>
        <end position="129"/>
    </location>
</feature>
<reference evidence="15" key="1">
    <citation type="submission" date="2020-12" db="EMBL/GenBank/DDBJ databases">
        <title>Taurinivorans muris gen. nov., sp. nov., fundamental and realized metabolic niche of a ubiquitous sulfidogenic bacterium in the murine intestine.</title>
        <authorList>
            <person name="Ye H."/>
            <person name="Hanson B.T."/>
            <person name="Loy A."/>
        </authorList>
    </citation>
    <scope>NUCLEOTIDE SEQUENCE</scope>
    <source>
        <strain evidence="15">LT0009</strain>
    </source>
</reference>
<evidence type="ECO:0000256" key="6">
    <source>
        <dbReference type="ARBA" id="ARBA00022692"/>
    </source>
</evidence>
<dbReference type="GO" id="GO:0050380">
    <property type="term" value="F:undecaprenyl-diphosphatase activity"/>
    <property type="evidence" value="ECO:0007669"/>
    <property type="project" value="UniProtKB-EC"/>
</dbReference>
<keyword evidence="8 14" id="KW-1133">Transmembrane helix</keyword>
<keyword evidence="14" id="KW-0573">Peptidoglycan synthesis</keyword>
<dbReference type="PANTHER" id="PTHR30622">
    <property type="entry name" value="UNDECAPRENYL-DIPHOSPHATASE"/>
    <property type="match status" value="1"/>
</dbReference>
<keyword evidence="5 14" id="KW-1003">Cell membrane</keyword>
<evidence type="ECO:0000256" key="9">
    <source>
        <dbReference type="ARBA" id="ARBA00023136"/>
    </source>
</evidence>
<evidence type="ECO:0000256" key="5">
    <source>
        <dbReference type="ARBA" id="ARBA00022475"/>
    </source>
</evidence>
<feature type="transmembrane region" description="Helical" evidence="14">
    <location>
        <begin position="47"/>
        <end position="66"/>
    </location>
</feature>
<dbReference type="NCBIfam" id="NF001389">
    <property type="entry name" value="PRK00281.1-2"/>
    <property type="match status" value="1"/>
</dbReference>
<evidence type="ECO:0000313" key="15">
    <source>
        <dbReference type="EMBL" id="UWX06552.1"/>
    </source>
</evidence>
<feature type="transmembrane region" description="Helical" evidence="14">
    <location>
        <begin position="211"/>
        <end position="234"/>
    </location>
</feature>
<keyword evidence="14" id="KW-0133">Cell shape</keyword>
<dbReference type="EMBL" id="CP065938">
    <property type="protein sequence ID" value="UWX06552.1"/>
    <property type="molecule type" value="Genomic_DNA"/>
</dbReference>
<evidence type="ECO:0000256" key="8">
    <source>
        <dbReference type="ARBA" id="ARBA00022989"/>
    </source>
</evidence>
<evidence type="ECO:0000256" key="12">
    <source>
        <dbReference type="ARBA" id="ARBA00032932"/>
    </source>
</evidence>
<feature type="transmembrane region" description="Helical" evidence="14">
    <location>
        <begin position="246"/>
        <end position="264"/>
    </location>
</feature>
<sequence>MDSYFYAVIMGIVEGLTEFLPVSSTGHLILTGELLGLDGASGETFEIVIQVGAMFAVVLCYFNRFWGLLFPQKEKKKSFSGLRGITLLMVTTLPGAFFGLLFHSFIKTLFTPLYVAIALFVGAIFMLVVEKIKFKAKYAGIDDIDYKTALGIGLFQCCALWPGFSRSASTICGGMILGLKREIAAEYSFLAAVPIIVGAACYDLFKSYSLILAGDIPFFVVGTVVSFLSALVAIKGFIAMLSKVGLTPFAVYRLLLVVPVYYFMVY</sequence>
<dbReference type="Pfam" id="PF02673">
    <property type="entry name" value="BacA"/>
    <property type="match status" value="1"/>
</dbReference>
<comment type="catalytic activity">
    <reaction evidence="13 14">
        <text>di-trans,octa-cis-undecaprenyl diphosphate + H2O = di-trans,octa-cis-undecaprenyl phosphate + phosphate + H(+)</text>
        <dbReference type="Rhea" id="RHEA:28094"/>
        <dbReference type="ChEBI" id="CHEBI:15377"/>
        <dbReference type="ChEBI" id="CHEBI:15378"/>
        <dbReference type="ChEBI" id="CHEBI:43474"/>
        <dbReference type="ChEBI" id="CHEBI:58405"/>
        <dbReference type="ChEBI" id="CHEBI:60392"/>
        <dbReference type="EC" id="3.6.1.27"/>
    </reaction>
</comment>
<name>A0ABY5Y5B1_9BACT</name>
<comment type="miscellaneous">
    <text evidence="14">Bacitracin is thought to be involved in the inhibition of peptidoglycan synthesis by sequestering undecaprenyl diphosphate, thereby reducing the pool of lipid carrier available.</text>
</comment>
<keyword evidence="16" id="KW-1185">Reference proteome</keyword>
<evidence type="ECO:0000256" key="1">
    <source>
        <dbReference type="ARBA" id="ARBA00004651"/>
    </source>
</evidence>
<comment type="function">
    <text evidence="14">Catalyzes the dephosphorylation of undecaprenyl diphosphate (UPP). Confers resistance to bacitracin.</text>
</comment>
<keyword evidence="6 14" id="KW-0812">Transmembrane</keyword>
<protein>
    <recommendedName>
        <fullName evidence="4 14">Undecaprenyl-diphosphatase</fullName>
        <ecNumber evidence="3 14">3.6.1.27</ecNumber>
    </recommendedName>
    <alternativeName>
        <fullName evidence="12 14">Bacitracin resistance protein</fullName>
    </alternativeName>
    <alternativeName>
        <fullName evidence="11 14">Undecaprenyl pyrophosphate phosphatase</fullName>
    </alternativeName>
</protein>
<gene>
    <name evidence="14" type="primary">uppP</name>
    <name evidence="15" type="ORF">JBF11_04400</name>
</gene>
<accession>A0ABY5Y5B1</accession>
<dbReference type="HAMAP" id="MF_01006">
    <property type="entry name" value="Undec_diphosphatase"/>
    <property type="match status" value="1"/>
</dbReference>
<dbReference type="InterPro" id="IPR003824">
    <property type="entry name" value="UppP"/>
</dbReference>
<evidence type="ECO:0000256" key="13">
    <source>
        <dbReference type="ARBA" id="ARBA00047594"/>
    </source>
</evidence>
<evidence type="ECO:0000256" key="7">
    <source>
        <dbReference type="ARBA" id="ARBA00022801"/>
    </source>
</evidence>
<dbReference type="NCBIfam" id="TIGR00753">
    <property type="entry name" value="undec_PP_bacA"/>
    <property type="match status" value="1"/>
</dbReference>
<keyword evidence="7 14" id="KW-0378">Hydrolase</keyword>
<evidence type="ECO:0000256" key="11">
    <source>
        <dbReference type="ARBA" id="ARBA00032707"/>
    </source>
</evidence>
<dbReference type="EC" id="3.6.1.27" evidence="3 14"/>
<evidence type="ECO:0000313" key="16">
    <source>
        <dbReference type="Proteomes" id="UP001058120"/>
    </source>
</evidence>
<evidence type="ECO:0000256" key="14">
    <source>
        <dbReference type="HAMAP-Rule" id="MF_01006"/>
    </source>
</evidence>
<keyword evidence="14" id="KW-0961">Cell wall biogenesis/degradation</keyword>
<keyword evidence="10 14" id="KW-0046">Antibiotic resistance</keyword>
<keyword evidence="9 14" id="KW-0472">Membrane</keyword>
<evidence type="ECO:0000256" key="2">
    <source>
        <dbReference type="ARBA" id="ARBA00010621"/>
    </source>
</evidence>
<dbReference type="RefSeq" id="WP_334316164.1">
    <property type="nucleotide sequence ID" value="NZ_CP065938.1"/>
</dbReference>
<feature type="transmembrane region" description="Helical" evidence="14">
    <location>
        <begin position="187"/>
        <end position="205"/>
    </location>
</feature>
<evidence type="ECO:0000256" key="10">
    <source>
        <dbReference type="ARBA" id="ARBA00023251"/>
    </source>
</evidence>
<dbReference type="Proteomes" id="UP001058120">
    <property type="component" value="Chromosome"/>
</dbReference>